<evidence type="ECO:0000256" key="3">
    <source>
        <dbReference type="ARBA" id="ARBA00022741"/>
    </source>
</evidence>
<evidence type="ECO:0000256" key="1">
    <source>
        <dbReference type="ARBA" id="ARBA00022490"/>
    </source>
</evidence>
<dbReference type="PANTHER" id="PTHR32182">
    <property type="entry name" value="DNA REPLICATION AND REPAIR PROTEIN RECF"/>
    <property type="match status" value="1"/>
</dbReference>
<dbReference type="InterPro" id="IPR027417">
    <property type="entry name" value="P-loop_NTPase"/>
</dbReference>
<keyword evidence="3" id="KW-0547">Nucleotide-binding</keyword>
<dbReference type="HAMAP" id="MF_00365">
    <property type="entry name" value="RecF"/>
    <property type="match status" value="1"/>
</dbReference>
<dbReference type="InterPro" id="IPR001238">
    <property type="entry name" value="DNA-binding_RecF"/>
</dbReference>
<evidence type="ECO:0000256" key="5">
    <source>
        <dbReference type="ARBA" id="ARBA00023125"/>
    </source>
</evidence>
<dbReference type="Gene3D" id="3.40.50.300">
    <property type="entry name" value="P-loop containing nucleotide triphosphate hydrolases"/>
    <property type="match status" value="1"/>
</dbReference>
<dbReference type="GO" id="GO:0005524">
    <property type="term" value="F:ATP binding"/>
    <property type="evidence" value="ECO:0007669"/>
    <property type="project" value="UniProtKB-KW"/>
</dbReference>
<dbReference type="InterPro" id="IPR042174">
    <property type="entry name" value="RecF_2"/>
</dbReference>
<dbReference type="GO" id="GO:0003697">
    <property type="term" value="F:single-stranded DNA binding"/>
    <property type="evidence" value="ECO:0007669"/>
    <property type="project" value="InterPro"/>
</dbReference>
<feature type="domain" description="RecF/RecN/SMC N-terminal" evidence="6">
    <location>
        <begin position="3"/>
        <end position="350"/>
    </location>
</feature>
<evidence type="ECO:0000256" key="4">
    <source>
        <dbReference type="ARBA" id="ARBA00022840"/>
    </source>
</evidence>
<dbReference type="SUPFAM" id="SSF52540">
    <property type="entry name" value="P-loop containing nucleoside triphosphate hydrolases"/>
    <property type="match status" value="1"/>
</dbReference>
<keyword evidence="4" id="KW-0067">ATP-binding</keyword>
<dbReference type="GO" id="GO:0006260">
    <property type="term" value="P:DNA replication"/>
    <property type="evidence" value="ECO:0007669"/>
    <property type="project" value="UniProtKB-KW"/>
</dbReference>
<proteinExistence type="inferred from homology"/>
<dbReference type="Gene3D" id="1.20.1050.90">
    <property type="entry name" value="RecF/RecN/SMC, N-terminal domain"/>
    <property type="match status" value="1"/>
</dbReference>
<dbReference type="InterPro" id="IPR003395">
    <property type="entry name" value="RecF/RecN/SMC_N"/>
</dbReference>
<dbReference type="PANTHER" id="PTHR32182:SF0">
    <property type="entry name" value="DNA REPLICATION AND REPAIR PROTEIN RECF"/>
    <property type="match status" value="1"/>
</dbReference>
<sequence>MFVNRLKIHNFRNIIEQEYFFKQNINIFYGKNGAGKTSILEAINFLSSGKSFRKGNYKSLINFNADTLTVYLEYSDGEISSSLAVNKHQSGQWQANKNSNKIKKQSEIISSLPVVAIDPEVYRLVDFGPLYRRNFLDWLVFHVEHSYLDLWKKVYKCVKQLNVLYKSKSSGKQIDLWEKSFILFSDELNEIRKVFFNRIKPHILKLSIYMQEEITDLSIIYKQGWSHELSLTEQLRLDRDKNVHYGQLQHGPQKMDIKITTGKLPAAQTLSRGQKKVLSITFYMAYITLLLENTPIKPILCLDDFDAEIDNEKLLKAAKFFEESKTQIFITTVHKEKIEKVFTEAQMFHVEH</sequence>
<keyword evidence="5" id="KW-0238">DNA-binding</keyword>
<dbReference type="NCBIfam" id="TIGR00611">
    <property type="entry name" value="recf"/>
    <property type="match status" value="1"/>
</dbReference>
<reference evidence="7" key="1">
    <citation type="submission" date="2018-06" db="EMBL/GenBank/DDBJ databases">
        <authorList>
            <person name="Zhirakovskaya E."/>
        </authorList>
    </citation>
    <scope>NUCLEOTIDE SEQUENCE</scope>
</reference>
<keyword evidence="2" id="KW-0235">DNA replication</keyword>
<dbReference type="AlphaFoldDB" id="A0A3B0VCC0"/>
<name>A0A3B0VCC0_9ZZZZ</name>
<organism evidence="7">
    <name type="scientific">hydrothermal vent metagenome</name>
    <dbReference type="NCBI Taxonomy" id="652676"/>
    <lineage>
        <taxon>unclassified sequences</taxon>
        <taxon>metagenomes</taxon>
        <taxon>ecological metagenomes</taxon>
    </lineage>
</organism>
<dbReference type="GO" id="GO:0000731">
    <property type="term" value="P:DNA synthesis involved in DNA repair"/>
    <property type="evidence" value="ECO:0007669"/>
    <property type="project" value="TreeGrafter"/>
</dbReference>
<gene>
    <name evidence="7" type="ORF">MNBD_GAMMA01-1186</name>
</gene>
<dbReference type="Pfam" id="PF02463">
    <property type="entry name" value="SMC_N"/>
    <property type="match status" value="1"/>
</dbReference>
<evidence type="ECO:0000256" key="2">
    <source>
        <dbReference type="ARBA" id="ARBA00022705"/>
    </source>
</evidence>
<dbReference type="GO" id="GO:0006302">
    <property type="term" value="P:double-strand break repair"/>
    <property type="evidence" value="ECO:0007669"/>
    <property type="project" value="TreeGrafter"/>
</dbReference>
<evidence type="ECO:0000259" key="6">
    <source>
        <dbReference type="Pfam" id="PF02463"/>
    </source>
</evidence>
<accession>A0A3B0VCC0</accession>
<keyword evidence="1" id="KW-0963">Cytoplasm</keyword>
<evidence type="ECO:0000313" key="7">
    <source>
        <dbReference type="EMBL" id="VAW35867.1"/>
    </source>
</evidence>
<protein>
    <submittedName>
        <fullName evidence="7">DNA recombination and repair protein RecF</fullName>
    </submittedName>
</protein>
<dbReference type="EMBL" id="UOEW01000117">
    <property type="protein sequence ID" value="VAW35867.1"/>
    <property type="molecule type" value="Genomic_DNA"/>
</dbReference>